<dbReference type="InParanoid" id="A0A6J2Y9L6"/>
<evidence type="ECO:0000256" key="1">
    <source>
        <dbReference type="SAM" id="MobiDB-lite"/>
    </source>
</evidence>
<evidence type="ECO:0000313" key="2">
    <source>
        <dbReference type="Proteomes" id="UP000504635"/>
    </source>
</evidence>
<proteinExistence type="predicted"/>
<dbReference type="AlphaFoldDB" id="A0A6J2Y9L6"/>
<dbReference type="RefSeq" id="XP_030759931.1">
    <property type="nucleotide sequence ID" value="XM_030904071.1"/>
</dbReference>
<keyword evidence="2" id="KW-1185">Reference proteome</keyword>
<dbReference type="KEGG" id="soy:115885234"/>
<evidence type="ECO:0000313" key="3">
    <source>
        <dbReference type="RefSeq" id="XP_030759931.1"/>
    </source>
</evidence>
<sequence>MDQVNSETEKLSTYETSRTCRSLVEEKIKNSENEDENEMSGFYVREKTAEISQNKEASNGDAHEEKEDNVSVEVPENDDKVEKDENLPNNVKEGDKIEEEENNSKGKYQK</sequence>
<dbReference type="GeneID" id="115885234"/>
<reference evidence="3" key="1">
    <citation type="submission" date="2025-08" db="UniProtKB">
        <authorList>
            <consortium name="RefSeq"/>
        </authorList>
    </citation>
    <scope>IDENTIFICATION</scope>
    <source>
        <tissue evidence="3">Gonads</tissue>
    </source>
</reference>
<name>A0A6J2Y9L6_SITOR</name>
<gene>
    <name evidence="3" type="primary">LOC115885234</name>
</gene>
<accession>A0A6J2Y9L6</accession>
<feature type="compositionally biased region" description="Basic and acidic residues" evidence="1">
    <location>
        <begin position="23"/>
        <end position="32"/>
    </location>
</feature>
<feature type="region of interest" description="Disordered" evidence="1">
    <location>
        <begin position="1"/>
        <end position="110"/>
    </location>
</feature>
<protein>
    <submittedName>
        <fullName evidence="3">Uncharacterized protein LOC115885234</fullName>
    </submittedName>
</protein>
<dbReference type="Proteomes" id="UP000504635">
    <property type="component" value="Unplaced"/>
</dbReference>
<feature type="compositionally biased region" description="Basic and acidic residues" evidence="1">
    <location>
        <begin position="77"/>
        <end position="86"/>
    </location>
</feature>
<organism evidence="2 3">
    <name type="scientific">Sitophilus oryzae</name>
    <name type="common">Rice weevil</name>
    <name type="synonym">Curculio oryzae</name>
    <dbReference type="NCBI Taxonomy" id="7048"/>
    <lineage>
        <taxon>Eukaryota</taxon>
        <taxon>Metazoa</taxon>
        <taxon>Ecdysozoa</taxon>
        <taxon>Arthropoda</taxon>
        <taxon>Hexapoda</taxon>
        <taxon>Insecta</taxon>
        <taxon>Pterygota</taxon>
        <taxon>Neoptera</taxon>
        <taxon>Endopterygota</taxon>
        <taxon>Coleoptera</taxon>
        <taxon>Polyphaga</taxon>
        <taxon>Cucujiformia</taxon>
        <taxon>Curculionidae</taxon>
        <taxon>Dryophthorinae</taxon>
        <taxon>Sitophilus</taxon>
    </lineage>
</organism>